<evidence type="ECO:0000256" key="3">
    <source>
        <dbReference type="ARBA" id="ARBA00022764"/>
    </source>
</evidence>
<evidence type="ECO:0000256" key="9">
    <source>
        <dbReference type="PROSITE-ProRule" id="PRU00278"/>
    </source>
</evidence>
<dbReference type="Pfam" id="PF00639">
    <property type="entry name" value="Rotamase"/>
    <property type="match status" value="1"/>
</dbReference>
<dbReference type="InterPro" id="IPR015391">
    <property type="entry name" value="SurA_N"/>
</dbReference>
<evidence type="ECO:0000313" key="12">
    <source>
        <dbReference type="EMBL" id="EAQ13682.1"/>
    </source>
</evidence>
<reference evidence="12 13" key="1">
    <citation type="journal article" date="2010" name="J. Bacteriol.">
        <title>Genome sequences of Pelagibaca bermudensis HTCC2601T and Maritimibacter alkaliphilus HTCC2654T, the type strains of two marine Roseobacter genera.</title>
        <authorList>
            <person name="Thrash J.C."/>
            <person name="Cho J.C."/>
            <person name="Ferriera S."/>
            <person name="Johnson J."/>
            <person name="Vergin K.L."/>
            <person name="Giovannoni S.J."/>
        </authorList>
    </citation>
    <scope>NUCLEOTIDE SEQUENCE [LARGE SCALE GENOMIC DNA]</scope>
    <source>
        <strain evidence="12 13">HTCC2654</strain>
    </source>
</reference>
<organism evidence="12 13">
    <name type="scientific">Maritimibacter alkaliphilus HTCC2654</name>
    <dbReference type="NCBI Taxonomy" id="314271"/>
    <lineage>
        <taxon>Bacteria</taxon>
        <taxon>Pseudomonadati</taxon>
        <taxon>Pseudomonadota</taxon>
        <taxon>Alphaproteobacteria</taxon>
        <taxon>Rhodobacterales</taxon>
        <taxon>Roseobacteraceae</taxon>
        <taxon>Maritimibacter</taxon>
    </lineage>
</organism>
<evidence type="ECO:0000259" key="11">
    <source>
        <dbReference type="PROSITE" id="PS50198"/>
    </source>
</evidence>
<keyword evidence="3" id="KW-0574">Periplasm</keyword>
<keyword evidence="6 9" id="KW-0413">Isomerase</keyword>
<dbReference type="eggNOG" id="COG0760">
    <property type="taxonomic scope" value="Bacteria"/>
</dbReference>
<comment type="caution">
    <text evidence="12">The sequence shown here is derived from an EMBL/GenBank/DDBJ whole genome shotgun (WGS) entry which is preliminary data.</text>
</comment>
<dbReference type="GO" id="GO:0003755">
    <property type="term" value="F:peptidyl-prolyl cis-trans isomerase activity"/>
    <property type="evidence" value="ECO:0007669"/>
    <property type="project" value="UniProtKB-KW"/>
</dbReference>
<gene>
    <name evidence="12" type="ORF">RB2654_03174</name>
</gene>
<keyword evidence="2 10" id="KW-0732">Signal</keyword>
<dbReference type="OrthoDB" id="9791746at2"/>
<dbReference type="Proteomes" id="UP000002931">
    <property type="component" value="Unassembled WGS sequence"/>
</dbReference>
<dbReference type="InterPro" id="IPR000297">
    <property type="entry name" value="PPIase_PpiC"/>
</dbReference>
<dbReference type="AlphaFoldDB" id="A3VDU3"/>
<dbReference type="Gene3D" id="1.10.4030.10">
    <property type="entry name" value="Porin chaperone SurA, peptide-binding domain"/>
    <property type="match status" value="1"/>
</dbReference>
<evidence type="ECO:0000256" key="5">
    <source>
        <dbReference type="ARBA" id="ARBA00023186"/>
    </source>
</evidence>
<dbReference type="PROSITE" id="PS50198">
    <property type="entry name" value="PPIC_PPIASE_2"/>
    <property type="match status" value="1"/>
</dbReference>
<evidence type="ECO:0000256" key="8">
    <source>
        <dbReference type="ARBA" id="ARBA00031484"/>
    </source>
</evidence>
<keyword evidence="13" id="KW-1185">Reference proteome</keyword>
<evidence type="ECO:0000256" key="1">
    <source>
        <dbReference type="ARBA" id="ARBA00018370"/>
    </source>
</evidence>
<sequence length="414" mass="45265">MKTFTASTRRNGWAGRILTLCASAALGMMMAGSPATAQGQFVPVAKVNDSAVTVYERNQRMAFLRILNAPGDITQLALDQLINERIQLAEAERMGITADPEAVQNGMAEFAARGNLDVEQFGAFLAQAGIAFETFRDFVTAGIVWREVARAKFLPQVSITESEIDRAYAEAEPQPGEKFLLTEIVLPASSDLSLKASRARADRLSKITTAEEFADAAKRFSVVPSRLNAGERDWVDVQALPPQAQSAVRATREGRASRPVIIPDVGVAVYFVRDRETIRSTKVGELLEYAAFFVPGGQEEANRIRAEVQICDDLYPIARGLPADQLVREELPTGAVPARYRAELANLDPGEVSTRLTAGNGTLVFLMLCNRRNDVPDSVSRAQIADALRNQRIGAYANDLLADLRANAHIEYLR</sequence>
<accession>A3VDU3</accession>
<feature type="chain" id="PRO_5007909488" description="Parvulin-like PPIase" evidence="10">
    <location>
        <begin position="38"/>
        <end position="414"/>
    </location>
</feature>
<dbReference type="EMBL" id="AAMT01000004">
    <property type="protein sequence ID" value="EAQ13682.1"/>
    <property type="molecule type" value="Genomic_DNA"/>
</dbReference>
<keyword evidence="5" id="KW-0143">Chaperone</keyword>
<dbReference type="SUPFAM" id="SSF109998">
    <property type="entry name" value="Triger factor/SurA peptide-binding domain-like"/>
    <property type="match status" value="1"/>
</dbReference>
<dbReference type="RefSeq" id="WP_008328641.1">
    <property type="nucleotide sequence ID" value="NZ_CH902578.1"/>
</dbReference>
<keyword evidence="4 9" id="KW-0697">Rotamase</keyword>
<dbReference type="PANTHER" id="PTHR47637">
    <property type="entry name" value="CHAPERONE SURA"/>
    <property type="match status" value="1"/>
</dbReference>
<dbReference type="STRING" id="314271.RB2654_03174"/>
<feature type="signal peptide" evidence="10">
    <location>
        <begin position="1"/>
        <end position="37"/>
    </location>
</feature>
<evidence type="ECO:0000256" key="2">
    <source>
        <dbReference type="ARBA" id="ARBA00022729"/>
    </source>
</evidence>
<dbReference type="Pfam" id="PF09312">
    <property type="entry name" value="SurA_N"/>
    <property type="match status" value="1"/>
</dbReference>
<proteinExistence type="predicted"/>
<evidence type="ECO:0000256" key="7">
    <source>
        <dbReference type="ARBA" id="ARBA00030642"/>
    </source>
</evidence>
<evidence type="ECO:0000313" key="13">
    <source>
        <dbReference type="Proteomes" id="UP000002931"/>
    </source>
</evidence>
<name>A3VDU3_9RHOB</name>
<evidence type="ECO:0000256" key="10">
    <source>
        <dbReference type="SAM" id="SignalP"/>
    </source>
</evidence>
<protein>
    <recommendedName>
        <fullName evidence="1">Parvulin-like PPIase</fullName>
    </recommendedName>
    <alternativeName>
        <fullName evidence="7">Peptidyl-prolyl cis-trans isomerase plp</fullName>
    </alternativeName>
    <alternativeName>
        <fullName evidence="8">Rotamase plp</fullName>
    </alternativeName>
</protein>
<dbReference type="HOGENOM" id="CLU_034646_11_2_5"/>
<evidence type="ECO:0000256" key="6">
    <source>
        <dbReference type="ARBA" id="ARBA00023235"/>
    </source>
</evidence>
<dbReference type="InterPro" id="IPR050280">
    <property type="entry name" value="OMP_Chaperone_SurA"/>
</dbReference>
<dbReference type="SUPFAM" id="SSF54534">
    <property type="entry name" value="FKBP-like"/>
    <property type="match status" value="1"/>
</dbReference>
<dbReference type="Gene3D" id="3.10.50.40">
    <property type="match status" value="1"/>
</dbReference>
<dbReference type="InterPro" id="IPR046357">
    <property type="entry name" value="PPIase_dom_sf"/>
</dbReference>
<dbReference type="InterPro" id="IPR027304">
    <property type="entry name" value="Trigger_fact/SurA_dom_sf"/>
</dbReference>
<dbReference type="PANTHER" id="PTHR47637:SF1">
    <property type="entry name" value="CHAPERONE SURA"/>
    <property type="match status" value="1"/>
</dbReference>
<evidence type="ECO:0000256" key="4">
    <source>
        <dbReference type="ARBA" id="ARBA00023110"/>
    </source>
</evidence>
<feature type="domain" description="PpiC" evidence="11">
    <location>
        <begin position="176"/>
        <end position="274"/>
    </location>
</feature>